<protein>
    <submittedName>
        <fullName evidence="1">Uncharacterized protein</fullName>
    </submittedName>
</protein>
<organism evidence="1">
    <name type="scientific">uncultured Caudovirales phage</name>
    <dbReference type="NCBI Taxonomy" id="2100421"/>
    <lineage>
        <taxon>Viruses</taxon>
        <taxon>Duplodnaviria</taxon>
        <taxon>Heunggongvirae</taxon>
        <taxon>Uroviricota</taxon>
        <taxon>Caudoviricetes</taxon>
        <taxon>Peduoviridae</taxon>
        <taxon>Maltschvirus</taxon>
        <taxon>Maltschvirus maltsch</taxon>
    </lineage>
</organism>
<evidence type="ECO:0000313" key="1">
    <source>
        <dbReference type="EMBL" id="CAB4130947.1"/>
    </source>
</evidence>
<name>A0A6J5LCS3_9CAUD</name>
<sequence length="65" mass="7822">MEVPIVKRWVETNEWYPVYELHRDGAAPFEQEVHIPETLVQRYAKAYQEFRAVQDILRGLCEEED</sequence>
<dbReference type="EMBL" id="LR798296">
    <property type="protein sequence ID" value="CAB5222106.1"/>
    <property type="molecule type" value="Genomic_DNA"/>
</dbReference>
<reference evidence="1" key="1">
    <citation type="submission" date="2020-04" db="EMBL/GenBank/DDBJ databases">
        <authorList>
            <person name="Chiriac C."/>
            <person name="Salcher M."/>
            <person name="Ghai R."/>
            <person name="Kavagutti S V."/>
        </authorList>
    </citation>
    <scope>NUCLEOTIDE SEQUENCE</scope>
</reference>
<evidence type="ECO:0000313" key="2">
    <source>
        <dbReference type="EMBL" id="CAB5222106.1"/>
    </source>
</evidence>
<accession>A0A6J5LCS3</accession>
<dbReference type="EMBL" id="LR796239">
    <property type="protein sequence ID" value="CAB4130947.1"/>
    <property type="molecule type" value="Genomic_DNA"/>
</dbReference>
<gene>
    <name evidence="1" type="ORF">UFOVP128_44</name>
    <name evidence="2" type="ORF">UFOVP243_75</name>
</gene>
<proteinExistence type="predicted"/>